<dbReference type="GO" id="GO:0043565">
    <property type="term" value="F:sequence-specific DNA binding"/>
    <property type="evidence" value="ECO:0007669"/>
    <property type="project" value="TreeGrafter"/>
</dbReference>
<organism evidence="6 7">
    <name type="scientific">Roseovarius albus</name>
    <dbReference type="NCBI Taxonomy" id="1247867"/>
    <lineage>
        <taxon>Bacteria</taxon>
        <taxon>Pseudomonadati</taxon>
        <taxon>Pseudomonadota</taxon>
        <taxon>Alphaproteobacteria</taxon>
        <taxon>Rhodobacterales</taxon>
        <taxon>Roseobacteraceae</taxon>
        <taxon>Roseovarius</taxon>
    </lineage>
</organism>
<dbReference type="SUPFAM" id="SSF46785">
    <property type="entry name" value="Winged helix' DNA-binding domain"/>
    <property type="match status" value="1"/>
</dbReference>
<dbReference type="InterPro" id="IPR000847">
    <property type="entry name" value="LysR_HTH_N"/>
</dbReference>
<evidence type="ECO:0000256" key="3">
    <source>
        <dbReference type="ARBA" id="ARBA00023125"/>
    </source>
</evidence>
<proteinExistence type="inferred from homology"/>
<evidence type="ECO:0000313" key="6">
    <source>
        <dbReference type="EMBL" id="SLN15831.1"/>
    </source>
</evidence>
<dbReference type="InterPro" id="IPR036390">
    <property type="entry name" value="WH_DNA-bd_sf"/>
</dbReference>
<dbReference type="GO" id="GO:0006351">
    <property type="term" value="P:DNA-templated transcription"/>
    <property type="evidence" value="ECO:0007669"/>
    <property type="project" value="TreeGrafter"/>
</dbReference>
<accession>A0A1X6YAU4</accession>
<keyword evidence="3" id="KW-0238">DNA-binding</keyword>
<feature type="domain" description="HTH lysR-type" evidence="5">
    <location>
        <begin position="12"/>
        <end position="69"/>
    </location>
</feature>
<dbReference type="InterPro" id="IPR005119">
    <property type="entry name" value="LysR_subst-bd"/>
</dbReference>
<dbReference type="GO" id="GO:0003700">
    <property type="term" value="F:DNA-binding transcription factor activity"/>
    <property type="evidence" value="ECO:0007669"/>
    <property type="project" value="InterPro"/>
</dbReference>
<dbReference type="Proteomes" id="UP000193061">
    <property type="component" value="Unassembled WGS sequence"/>
</dbReference>
<keyword evidence="2" id="KW-0805">Transcription regulation</keyword>
<evidence type="ECO:0000256" key="2">
    <source>
        <dbReference type="ARBA" id="ARBA00023015"/>
    </source>
</evidence>
<dbReference type="PRINTS" id="PR00039">
    <property type="entry name" value="HTHLYSR"/>
</dbReference>
<evidence type="ECO:0000256" key="4">
    <source>
        <dbReference type="ARBA" id="ARBA00023163"/>
    </source>
</evidence>
<dbReference type="Pfam" id="PF00126">
    <property type="entry name" value="HTH_1"/>
    <property type="match status" value="1"/>
</dbReference>
<dbReference type="InterPro" id="IPR036388">
    <property type="entry name" value="WH-like_DNA-bd_sf"/>
</dbReference>
<evidence type="ECO:0000313" key="7">
    <source>
        <dbReference type="Proteomes" id="UP000193061"/>
    </source>
</evidence>
<gene>
    <name evidence="6" type="primary">ampR_2</name>
    <name evidence="6" type="ORF">ROA7450_00375</name>
</gene>
<sequence length="305" mass="33597">MLTLPRMTVAIPSLNWLRVFEAAARYESFARAATQLNMSSAAVSQQVRALEDRLGQQLFERHAHAVTLTDAGRAYLPSVQQALLTLESATEGLFGTKPDQQLFLSVIYIFAQGVLGPGYQEFLNQHPEVQLHLSTGIHSSEVMQSYADMQIVFGAPQAHGAEGDFLLGEKLYPVATPEIAAKIKHPSDLLNHKLIDVATHRAGWASVFDHLDIVPTSARYCYVDSTNVGIVLAAQGVGVALMRAPATDWSMKEAGLVPCLDMEPVEGREAYHLIYPSRAALRPAARVFREWLLEWCAEFAVRKAL</sequence>
<evidence type="ECO:0000256" key="1">
    <source>
        <dbReference type="ARBA" id="ARBA00009437"/>
    </source>
</evidence>
<dbReference type="Gene3D" id="1.10.10.10">
    <property type="entry name" value="Winged helix-like DNA-binding domain superfamily/Winged helix DNA-binding domain"/>
    <property type="match status" value="1"/>
</dbReference>
<comment type="similarity">
    <text evidence="1">Belongs to the LysR transcriptional regulatory family.</text>
</comment>
<dbReference type="InterPro" id="IPR058163">
    <property type="entry name" value="LysR-type_TF_proteobact-type"/>
</dbReference>
<dbReference type="Pfam" id="PF03466">
    <property type="entry name" value="LysR_substrate"/>
    <property type="match status" value="1"/>
</dbReference>
<dbReference type="PANTHER" id="PTHR30537:SF79">
    <property type="entry name" value="TRANSCRIPTIONAL REGULATOR-RELATED"/>
    <property type="match status" value="1"/>
</dbReference>
<reference evidence="6 7" key="1">
    <citation type="submission" date="2017-03" db="EMBL/GenBank/DDBJ databases">
        <authorList>
            <person name="Afonso C.L."/>
            <person name="Miller P.J."/>
            <person name="Scott M.A."/>
            <person name="Spackman E."/>
            <person name="Goraichik I."/>
            <person name="Dimitrov K.M."/>
            <person name="Suarez D.L."/>
            <person name="Swayne D.E."/>
        </authorList>
    </citation>
    <scope>NUCLEOTIDE SEQUENCE [LARGE SCALE GENOMIC DNA]</scope>
    <source>
        <strain evidence="6 7">CECT 7450</strain>
    </source>
</reference>
<keyword evidence="4" id="KW-0804">Transcription</keyword>
<dbReference type="FunFam" id="1.10.10.10:FF:000001">
    <property type="entry name" value="LysR family transcriptional regulator"/>
    <property type="match status" value="1"/>
</dbReference>
<keyword evidence="7" id="KW-1185">Reference proteome</keyword>
<dbReference type="EMBL" id="FWFX01000001">
    <property type="protein sequence ID" value="SLN15831.1"/>
    <property type="molecule type" value="Genomic_DNA"/>
</dbReference>
<dbReference type="PROSITE" id="PS50931">
    <property type="entry name" value="HTH_LYSR"/>
    <property type="match status" value="1"/>
</dbReference>
<name>A0A1X6YAU4_9RHOB</name>
<dbReference type="Gene3D" id="3.40.190.10">
    <property type="entry name" value="Periplasmic binding protein-like II"/>
    <property type="match status" value="2"/>
</dbReference>
<evidence type="ECO:0000259" key="5">
    <source>
        <dbReference type="PROSITE" id="PS50931"/>
    </source>
</evidence>
<protein>
    <submittedName>
        <fullName evidence="6">HTH-type transcriptional activator AmpR</fullName>
    </submittedName>
</protein>
<dbReference type="SUPFAM" id="SSF53850">
    <property type="entry name" value="Periplasmic binding protein-like II"/>
    <property type="match status" value="1"/>
</dbReference>
<dbReference type="PANTHER" id="PTHR30537">
    <property type="entry name" value="HTH-TYPE TRANSCRIPTIONAL REGULATOR"/>
    <property type="match status" value="1"/>
</dbReference>
<dbReference type="AlphaFoldDB" id="A0A1X6YAU4"/>